<protein>
    <submittedName>
        <fullName evidence="1">Uncharacterized protein</fullName>
    </submittedName>
</protein>
<sequence>MHSYLNSDTDCDCTERNTYEFYGLQYVRPPLAWSFFGVDKSYLSSGPRLLDFVD</sequence>
<reference evidence="1" key="1">
    <citation type="submission" date="2014-09" db="EMBL/GenBank/DDBJ databases">
        <authorList>
            <person name="Magalhaes I.L.F."/>
            <person name="Oliveira U."/>
            <person name="Santos F.R."/>
            <person name="Vidigal T.H.D.A."/>
            <person name="Brescovit A.D."/>
            <person name="Santos A.J."/>
        </authorList>
    </citation>
    <scope>NUCLEOTIDE SEQUENCE</scope>
    <source>
        <tissue evidence="1">Shoot tissue taken approximately 20 cm above the soil surface</tissue>
    </source>
</reference>
<name>A0A0A9HW88_ARUDO</name>
<reference evidence="1" key="2">
    <citation type="journal article" date="2015" name="Data Brief">
        <title>Shoot transcriptome of the giant reed, Arundo donax.</title>
        <authorList>
            <person name="Barrero R.A."/>
            <person name="Guerrero F.D."/>
            <person name="Moolhuijzen P."/>
            <person name="Goolsby J.A."/>
            <person name="Tidwell J."/>
            <person name="Bellgard S.E."/>
            <person name="Bellgard M.I."/>
        </authorList>
    </citation>
    <scope>NUCLEOTIDE SEQUENCE</scope>
    <source>
        <tissue evidence="1">Shoot tissue taken approximately 20 cm above the soil surface</tissue>
    </source>
</reference>
<organism evidence="1">
    <name type="scientific">Arundo donax</name>
    <name type="common">Giant reed</name>
    <name type="synonym">Donax arundinaceus</name>
    <dbReference type="NCBI Taxonomy" id="35708"/>
    <lineage>
        <taxon>Eukaryota</taxon>
        <taxon>Viridiplantae</taxon>
        <taxon>Streptophyta</taxon>
        <taxon>Embryophyta</taxon>
        <taxon>Tracheophyta</taxon>
        <taxon>Spermatophyta</taxon>
        <taxon>Magnoliopsida</taxon>
        <taxon>Liliopsida</taxon>
        <taxon>Poales</taxon>
        <taxon>Poaceae</taxon>
        <taxon>PACMAD clade</taxon>
        <taxon>Arundinoideae</taxon>
        <taxon>Arundineae</taxon>
        <taxon>Arundo</taxon>
    </lineage>
</organism>
<evidence type="ECO:0000313" key="1">
    <source>
        <dbReference type="EMBL" id="JAE37143.1"/>
    </source>
</evidence>
<dbReference type="EMBL" id="GBRH01160753">
    <property type="protein sequence ID" value="JAE37143.1"/>
    <property type="molecule type" value="Transcribed_RNA"/>
</dbReference>
<accession>A0A0A9HW88</accession>
<proteinExistence type="predicted"/>
<dbReference type="AlphaFoldDB" id="A0A0A9HW88"/>